<keyword evidence="1" id="KW-0472">Membrane</keyword>
<dbReference type="OrthoDB" id="528950at2"/>
<reference evidence="2 3" key="1">
    <citation type="submission" date="2012-05" db="EMBL/GenBank/DDBJ databases">
        <title>Finished chromosome of genome of Chamaesiphon sp. PCC 6605.</title>
        <authorList>
            <consortium name="US DOE Joint Genome Institute"/>
            <person name="Gugger M."/>
            <person name="Coursin T."/>
            <person name="Rippka R."/>
            <person name="Tandeau De Marsac N."/>
            <person name="Huntemann M."/>
            <person name="Wei C.-L."/>
            <person name="Han J."/>
            <person name="Detter J.C."/>
            <person name="Han C."/>
            <person name="Tapia R."/>
            <person name="Chen A."/>
            <person name="Kyrpides N."/>
            <person name="Mavromatis K."/>
            <person name="Markowitz V."/>
            <person name="Szeto E."/>
            <person name="Ivanova N."/>
            <person name="Pagani I."/>
            <person name="Pati A."/>
            <person name="Goodwin L."/>
            <person name="Nordberg H.P."/>
            <person name="Cantor M.N."/>
            <person name="Hua S.X."/>
            <person name="Woyke T."/>
            <person name="Kerfeld C.A."/>
        </authorList>
    </citation>
    <scope>NUCLEOTIDE SEQUENCE [LARGE SCALE GENOMIC DNA]</scope>
    <source>
        <strain evidence="3">ATCC 27169 / PCC 6605</strain>
    </source>
</reference>
<dbReference type="EMBL" id="CP003600">
    <property type="protein sequence ID" value="AFY92595.1"/>
    <property type="molecule type" value="Genomic_DNA"/>
</dbReference>
<dbReference type="STRING" id="1173020.Cha6605_1418"/>
<name>K9UCN7_CHAP6</name>
<dbReference type="AlphaFoldDB" id="K9UCN7"/>
<organism evidence="2 3">
    <name type="scientific">Chamaesiphon minutus (strain ATCC 27169 / PCC 6605)</name>
    <dbReference type="NCBI Taxonomy" id="1173020"/>
    <lineage>
        <taxon>Bacteria</taxon>
        <taxon>Bacillati</taxon>
        <taxon>Cyanobacteriota</taxon>
        <taxon>Cyanophyceae</taxon>
        <taxon>Gomontiellales</taxon>
        <taxon>Chamaesiphonaceae</taxon>
        <taxon>Chamaesiphon</taxon>
    </lineage>
</organism>
<gene>
    <name evidence="2" type="ORF">Cha6605_1418</name>
</gene>
<proteinExistence type="predicted"/>
<dbReference type="RefSeq" id="WP_015158775.1">
    <property type="nucleotide sequence ID" value="NC_019697.1"/>
</dbReference>
<sequence>MKVRQITNFIPQSDEPASALVIHDSREDREEYIVDSSETIRSKNIITGWKLATFGLLVINIFFGVAIIGMLFAAISRSMPTFITKGNGETETLEFFTGNDRSPTLIKFFVQKTMSGIYTWRNTLPEQGNIPDPGIAVEGGKKIPTTAYRYTLALDPEFANSYRKELGELQSIVQGNGNKSVQTAYLVEQVSEPESLGAGKWKVKVAGTQLIVNSSNEQPKKLNINVEMTVRAVPPPLLSEVTRKYEDIGIAKAAQIARAEGLEVISITNIK</sequence>
<keyword evidence="1" id="KW-0812">Transmembrane</keyword>
<feature type="transmembrane region" description="Helical" evidence="1">
    <location>
        <begin position="51"/>
        <end position="75"/>
    </location>
</feature>
<keyword evidence="3" id="KW-1185">Reference proteome</keyword>
<dbReference type="KEGG" id="cmp:Cha6605_1418"/>
<dbReference type="HOGENOM" id="CLU_1025625_0_0_3"/>
<keyword evidence="1" id="KW-1133">Transmembrane helix</keyword>
<dbReference type="Proteomes" id="UP000010366">
    <property type="component" value="Chromosome"/>
</dbReference>
<evidence type="ECO:0000313" key="3">
    <source>
        <dbReference type="Proteomes" id="UP000010366"/>
    </source>
</evidence>
<protein>
    <submittedName>
        <fullName evidence="2">Uncharacterized protein</fullName>
    </submittedName>
</protein>
<evidence type="ECO:0000313" key="2">
    <source>
        <dbReference type="EMBL" id="AFY92595.1"/>
    </source>
</evidence>
<evidence type="ECO:0000256" key="1">
    <source>
        <dbReference type="SAM" id="Phobius"/>
    </source>
</evidence>
<accession>K9UCN7</accession>